<dbReference type="AlphaFoldDB" id="A0A4R3YMT8"/>
<dbReference type="Proteomes" id="UP000295645">
    <property type="component" value="Unassembled WGS sequence"/>
</dbReference>
<organism evidence="1 2">
    <name type="scientific">Luteibacter rhizovicinus</name>
    <dbReference type="NCBI Taxonomy" id="242606"/>
    <lineage>
        <taxon>Bacteria</taxon>
        <taxon>Pseudomonadati</taxon>
        <taxon>Pseudomonadota</taxon>
        <taxon>Gammaproteobacteria</taxon>
        <taxon>Lysobacterales</taxon>
        <taxon>Rhodanobacteraceae</taxon>
        <taxon>Luteibacter</taxon>
    </lineage>
</organism>
<dbReference type="Pfam" id="PF19806">
    <property type="entry name" value="DUF6289"/>
    <property type="match status" value="1"/>
</dbReference>
<keyword evidence="2" id="KW-1185">Reference proteome</keyword>
<reference evidence="1 2" key="1">
    <citation type="submission" date="2019-03" db="EMBL/GenBank/DDBJ databases">
        <title>Above-ground endophytic microbial communities from plants in different locations in the United States.</title>
        <authorList>
            <person name="Frank C."/>
        </authorList>
    </citation>
    <scope>NUCLEOTIDE SEQUENCE [LARGE SCALE GENOMIC DNA]</scope>
    <source>
        <strain evidence="1 2">LP_13_YM</strain>
    </source>
</reference>
<accession>A0A4R3YMT8</accession>
<dbReference type="EMBL" id="SMCS01000007">
    <property type="protein sequence ID" value="TCV92434.1"/>
    <property type="molecule type" value="Genomic_DNA"/>
</dbReference>
<proteinExistence type="predicted"/>
<gene>
    <name evidence="1" type="ORF">EC912_107142</name>
</gene>
<comment type="caution">
    <text evidence="1">The sequence shown here is derived from an EMBL/GenBank/DDBJ whole genome shotgun (WGS) entry which is preliminary data.</text>
</comment>
<evidence type="ECO:0000313" key="1">
    <source>
        <dbReference type="EMBL" id="TCV92434.1"/>
    </source>
</evidence>
<sequence length="109" mass="11668">MAVAAVGALLPIRAEAVVQYGSSTYYFDASNHVVGQSILYCDNKPYHWGISPQGNSISIRYSCDTTTAVSLAFPPNMDPVVRNAFCAESGACEVGPYPYPGSPPLERGY</sequence>
<evidence type="ECO:0000313" key="2">
    <source>
        <dbReference type="Proteomes" id="UP000295645"/>
    </source>
</evidence>
<dbReference type="InterPro" id="IPR046256">
    <property type="entry name" value="DUF6289"/>
</dbReference>
<protein>
    <submittedName>
        <fullName evidence="1">Uncharacterized protein</fullName>
    </submittedName>
</protein>
<name>A0A4R3YMT8_9GAMM</name>